<dbReference type="AlphaFoldDB" id="A0A060QEG6"/>
<evidence type="ECO:0000313" key="2">
    <source>
        <dbReference type="Proteomes" id="UP000027583"/>
    </source>
</evidence>
<comment type="caution">
    <text evidence="1">The sequence shown here is derived from an EMBL/GenBank/DDBJ whole genome shotgun (WGS) entry which is preliminary data.</text>
</comment>
<reference evidence="1 2" key="2">
    <citation type="journal article" date="2014" name="PLoS ONE">
        <title>Evolution of mitochondria reconstructed from the energy metabolism of living bacteria.</title>
        <authorList>
            <person name="Degli Esposti M."/>
            <person name="Chouaia B."/>
            <person name="Comandatore F."/>
            <person name="Crotti E."/>
            <person name="Sassera D."/>
            <person name="Lievens P.M."/>
            <person name="Daffonchio D."/>
            <person name="Bandi C."/>
        </authorList>
    </citation>
    <scope>NUCLEOTIDE SEQUENCE [LARGE SCALE GENOMIC DNA]</scope>
    <source>
        <strain evidence="1 2">SF2.1</strain>
    </source>
</reference>
<gene>
    <name evidence="1" type="ORF">ASAP_1053</name>
</gene>
<reference evidence="1 2" key="1">
    <citation type="journal article" date="2014" name="Genome Biol. Evol.">
        <title>Acetic acid bacteria genomes reveal functional traits for adaptation to life in insect guts.</title>
        <authorList>
            <person name="Chouaia B."/>
            <person name="Gaiarsa S."/>
            <person name="Crotti E."/>
            <person name="Comandatore F."/>
            <person name="Degli Esposti M."/>
            <person name="Ricci I."/>
            <person name="Alma A."/>
            <person name="Favia G."/>
            <person name="Bandi C."/>
            <person name="Daffonchio D."/>
        </authorList>
    </citation>
    <scope>NUCLEOTIDE SEQUENCE [LARGE SCALE GENOMIC DNA]</scope>
    <source>
        <strain evidence="1 2">SF2.1</strain>
    </source>
</reference>
<dbReference type="RefSeq" id="WP_023979856.1">
    <property type="nucleotide sequence ID" value="NZ_CBLX010000008.1"/>
</dbReference>
<proteinExistence type="predicted"/>
<accession>A0A060QEG6</accession>
<dbReference type="EMBL" id="CBLX010000008">
    <property type="protein sequence ID" value="CDG39098.1"/>
    <property type="molecule type" value="Genomic_DNA"/>
</dbReference>
<organism evidence="1 2">
    <name type="scientific">Asaia bogorensis</name>
    <dbReference type="NCBI Taxonomy" id="91915"/>
    <lineage>
        <taxon>Bacteria</taxon>
        <taxon>Pseudomonadati</taxon>
        <taxon>Pseudomonadota</taxon>
        <taxon>Alphaproteobacteria</taxon>
        <taxon>Acetobacterales</taxon>
        <taxon>Acetobacteraceae</taxon>
        <taxon>Asaia</taxon>
    </lineage>
</organism>
<sequence length="96" mass="11330">MSQLIMFRPPLPNTDRLWAVMAWQGRRSRIANVHATREAAQADCEWRSRQVHEYRHFLASEQKAPLRYDVRQIGRAELPRSWSPLPALGFLRNQSF</sequence>
<protein>
    <submittedName>
        <fullName evidence="1">Uncharacterized protein</fullName>
    </submittedName>
</protein>
<dbReference type="Proteomes" id="UP000027583">
    <property type="component" value="Unassembled WGS sequence"/>
</dbReference>
<evidence type="ECO:0000313" key="1">
    <source>
        <dbReference type="EMBL" id="CDG39098.1"/>
    </source>
</evidence>
<dbReference type="GeneID" id="78227622"/>
<name>A0A060QEG6_9PROT</name>